<comment type="caution">
    <text evidence="1">The sequence shown here is derived from an EMBL/GenBank/DDBJ whole genome shotgun (WGS) entry which is preliminary data.</text>
</comment>
<dbReference type="STRING" id="2004952.A0A2C5XD35"/>
<dbReference type="PANTHER" id="PTHR32419:SF6">
    <property type="entry name" value="GLUTATHIONE S-TRANSFERASE OMEGA-LIKE 1-RELATED"/>
    <property type="match status" value="1"/>
</dbReference>
<keyword evidence="2" id="KW-1185">Reference proteome</keyword>
<dbReference type="EMBL" id="NJES01001088">
    <property type="protein sequence ID" value="PHH67999.1"/>
    <property type="molecule type" value="Genomic_DNA"/>
</dbReference>
<dbReference type="PANTHER" id="PTHR32419">
    <property type="entry name" value="GLUTATHIONYL-HYDROQUINONE REDUCTASE"/>
    <property type="match status" value="1"/>
</dbReference>
<gene>
    <name evidence="1" type="ORF">CDD80_319</name>
</gene>
<dbReference type="InterPro" id="IPR016639">
    <property type="entry name" value="GST_Omega/GSH"/>
</dbReference>
<sequence>MFGSEFDDLLDETHRSVILVPPNLGPQIDATNSWTYDLINNGVYKAGFATTASAYETHVVALFQALDRAEAQLVSVRSQGPYYFGAVLTEADIRL</sequence>
<dbReference type="GO" id="GO:0005737">
    <property type="term" value="C:cytoplasm"/>
    <property type="evidence" value="ECO:0007669"/>
    <property type="project" value="TreeGrafter"/>
</dbReference>
<dbReference type="AlphaFoldDB" id="A0A2C5XD35"/>
<protein>
    <recommendedName>
        <fullName evidence="3">GST C-terminal domain-containing protein</fullName>
    </recommendedName>
</protein>
<accession>A0A2C5XD35</accession>
<name>A0A2C5XD35_9HYPO</name>
<reference evidence="1 2" key="1">
    <citation type="submission" date="2017-06" db="EMBL/GenBank/DDBJ databases">
        <title>Ant-infecting Ophiocordyceps genomes reveal a high diversity of potential behavioral manipulation genes and a possible major role for enterotoxins.</title>
        <authorList>
            <person name="De Bekker C."/>
            <person name="Evans H.C."/>
            <person name="Brachmann A."/>
            <person name="Hughes D.P."/>
        </authorList>
    </citation>
    <scope>NUCLEOTIDE SEQUENCE [LARGE SCALE GENOMIC DNA]</scope>
    <source>
        <strain evidence="1 2">Map16</strain>
    </source>
</reference>
<organism evidence="1 2">
    <name type="scientific">Ophiocordyceps camponoti-rufipedis</name>
    <dbReference type="NCBI Taxonomy" id="2004952"/>
    <lineage>
        <taxon>Eukaryota</taxon>
        <taxon>Fungi</taxon>
        <taxon>Dikarya</taxon>
        <taxon>Ascomycota</taxon>
        <taxon>Pezizomycotina</taxon>
        <taxon>Sordariomycetes</taxon>
        <taxon>Hypocreomycetidae</taxon>
        <taxon>Hypocreales</taxon>
        <taxon>Ophiocordycipitaceae</taxon>
        <taxon>Ophiocordyceps</taxon>
    </lineage>
</organism>
<dbReference type="Proteomes" id="UP000226431">
    <property type="component" value="Unassembled WGS sequence"/>
</dbReference>
<evidence type="ECO:0000313" key="1">
    <source>
        <dbReference type="EMBL" id="PHH67999.1"/>
    </source>
</evidence>
<dbReference type="Gene3D" id="1.20.1050.10">
    <property type="match status" value="1"/>
</dbReference>
<dbReference type="InterPro" id="IPR036282">
    <property type="entry name" value="Glutathione-S-Trfase_C_sf"/>
</dbReference>
<dbReference type="SUPFAM" id="SSF47616">
    <property type="entry name" value="GST C-terminal domain-like"/>
    <property type="match status" value="1"/>
</dbReference>
<dbReference type="GO" id="GO:0004364">
    <property type="term" value="F:glutathione transferase activity"/>
    <property type="evidence" value="ECO:0007669"/>
    <property type="project" value="InterPro"/>
</dbReference>
<proteinExistence type="predicted"/>
<evidence type="ECO:0008006" key="3">
    <source>
        <dbReference type="Google" id="ProtNLM"/>
    </source>
</evidence>
<dbReference type="OrthoDB" id="2309723at2759"/>
<evidence type="ECO:0000313" key="2">
    <source>
        <dbReference type="Proteomes" id="UP000226431"/>
    </source>
</evidence>